<dbReference type="Pfam" id="PF13362">
    <property type="entry name" value="Toprim_3"/>
    <property type="match status" value="1"/>
</dbReference>
<dbReference type="EMBL" id="JAMYZZ010000050">
    <property type="protein sequence ID" value="MCP1259771.1"/>
    <property type="molecule type" value="Genomic_DNA"/>
</dbReference>
<reference evidence="4 5" key="1">
    <citation type="submission" date="2022-06" db="EMBL/GenBank/DDBJ databases">
        <title>Acetobacer genomes from food samples.</title>
        <authorList>
            <person name="Sombolestani A."/>
        </authorList>
    </citation>
    <scope>NUCLEOTIDE SEQUENCE [LARGE SCALE GENOMIC DNA]</scope>
    <source>
        <strain evidence="4 5">R-83285</strain>
    </source>
</reference>
<evidence type="ECO:0000259" key="3">
    <source>
        <dbReference type="Pfam" id="PF23639"/>
    </source>
</evidence>
<keyword evidence="5" id="KW-1185">Reference proteome</keyword>
<feature type="domain" description="DUF7146" evidence="3">
    <location>
        <begin position="133"/>
        <end position="238"/>
    </location>
</feature>
<sequence>MTNAQSWDAGDLARRLAENAEAVCRHYLSAGRRHGNYWLVGDVHNTSGRSLYVRLHGGPDGRGRAGKWTDGATGQHGDLLDIIRESLGLLDFRDVADEARRFLCLPHSEPRSAPDRGRAHAFSHDTSGQASGTADAARRLWAMSRPIAGTLVETWLRHRDLTRLTDLPSLRFHPDWHYRADADSPTETWPALIAAVTDLEDRVTGVHRTWLARDGRGKAPVEIPRRAMGDLLGNAVRFGAVSDVLAAGEGIETVLSLHEVMPALPLAACLSSAHLATMAFPSMLRRLYVLRDDDPAGDHAVTALQARTQEAGIECLVLSPRLADFNDDLRYLGRGAMRAILRPQLAELPRVYRRVKLSENEPYGREEEDIAIFA</sequence>
<dbReference type="Proteomes" id="UP001523528">
    <property type="component" value="Unassembled WGS sequence"/>
</dbReference>
<organism evidence="4 5">
    <name type="scientific">Acetobacter lambici</name>
    <dbReference type="NCBI Taxonomy" id="1332824"/>
    <lineage>
        <taxon>Bacteria</taxon>
        <taxon>Pseudomonadati</taxon>
        <taxon>Pseudomonadota</taxon>
        <taxon>Alphaproteobacteria</taxon>
        <taxon>Acetobacterales</taxon>
        <taxon>Acetobacteraceae</taxon>
        <taxon>Acetobacter</taxon>
    </lineage>
</organism>
<dbReference type="InterPro" id="IPR034154">
    <property type="entry name" value="TOPRIM_DnaG/twinkle"/>
</dbReference>
<protein>
    <submittedName>
        <fullName evidence="4">Toprim domain-containing protein</fullName>
    </submittedName>
</protein>
<evidence type="ECO:0000256" key="1">
    <source>
        <dbReference type="SAM" id="MobiDB-lite"/>
    </source>
</evidence>
<dbReference type="InterPro" id="IPR006171">
    <property type="entry name" value="TOPRIM_dom"/>
</dbReference>
<dbReference type="RefSeq" id="WP_242012673.1">
    <property type="nucleotide sequence ID" value="NZ_JAMYZY010000058.1"/>
</dbReference>
<feature type="domain" description="Toprim" evidence="2">
    <location>
        <begin position="245"/>
        <end position="333"/>
    </location>
</feature>
<accession>A0ABT1F478</accession>
<dbReference type="Pfam" id="PF23639">
    <property type="entry name" value="DUF7146"/>
    <property type="match status" value="1"/>
</dbReference>
<dbReference type="CDD" id="cd01029">
    <property type="entry name" value="TOPRIM_primases"/>
    <property type="match status" value="1"/>
</dbReference>
<evidence type="ECO:0000313" key="5">
    <source>
        <dbReference type="Proteomes" id="UP001523528"/>
    </source>
</evidence>
<comment type="caution">
    <text evidence="4">The sequence shown here is derived from an EMBL/GenBank/DDBJ whole genome shotgun (WGS) entry which is preliminary data.</text>
</comment>
<proteinExistence type="predicted"/>
<evidence type="ECO:0000259" key="2">
    <source>
        <dbReference type="Pfam" id="PF13362"/>
    </source>
</evidence>
<feature type="compositionally biased region" description="Basic and acidic residues" evidence="1">
    <location>
        <begin position="108"/>
        <end position="118"/>
    </location>
</feature>
<feature type="region of interest" description="Disordered" evidence="1">
    <location>
        <begin position="107"/>
        <end position="133"/>
    </location>
</feature>
<name>A0ABT1F478_9PROT</name>
<dbReference type="InterPro" id="IPR055570">
    <property type="entry name" value="DUF7146"/>
</dbReference>
<gene>
    <name evidence="4" type="ORF">NKW50_14365</name>
</gene>
<evidence type="ECO:0000313" key="4">
    <source>
        <dbReference type="EMBL" id="MCP1259771.1"/>
    </source>
</evidence>